<gene>
    <name evidence="1" type="ORF">Dgeo_2907</name>
</gene>
<sequence length="161" mass="17910">MLILSAGSVQFALVFPRVRGGEGDGLADERVVRVLLPAPLQQAAQRLLCRWPRRFRGHDHHAFADLHLAGRGWRGWFRHLRPVRSFWEAAAAVEPVQRLDSLLTAQLAVGVPLEQGQGLQRDRARRTLLLGQPLPAPEPFGGEFCGREGCAVRVLHLLPPQ</sequence>
<reference evidence="1" key="1">
    <citation type="submission" date="2007-10" db="EMBL/GenBank/DDBJ databases">
        <title>Complete sequence of Plasmid2 pDGEO02 of Deinococcus geothermalis DSM 11300.</title>
        <authorList>
            <consortium name="US DOE Joint Genome Institute"/>
            <person name="Copeland A."/>
            <person name="Lucas S."/>
            <person name="Lapidus A."/>
            <person name="Barry K."/>
            <person name="Detter J.C."/>
            <person name="Glavina del Rio T."/>
            <person name="Hammon N."/>
            <person name="Israni S."/>
            <person name="Dalin E."/>
            <person name="Tice H."/>
            <person name="Pitluck S."/>
            <person name="Brettin T."/>
            <person name="Bruce D."/>
            <person name="Han C."/>
            <person name="Tapia R."/>
            <person name="Saunders E."/>
            <person name="Gilna P."/>
            <person name="Schmutz J."/>
            <person name="Larimer F."/>
            <person name="Land M."/>
            <person name="Hauser L."/>
            <person name="Kyrpides N."/>
            <person name="Kim E."/>
            <person name="Daly M.J."/>
            <person name="Fredrickson J.K."/>
            <person name="Makarova K.S."/>
            <person name="Gaidamakova E.K."/>
            <person name="Zhai M."/>
            <person name="Richardson P."/>
        </authorList>
    </citation>
    <scope>NUCLEOTIDE SEQUENCE [LARGE SCALE GENOMIC DNA]</scope>
    <source>
        <strain evidence="1">DSM 11300</strain>
        <plasmid evidence="1">pDGEO02</plasmid>
    </source>
</reference>
<keyword evidence="1" id="KW-0614">Plasmid</keyword>
<evidence type="ECO:0000313" key="2">
    <source>
        <dbReference type="Proteomes" id="UP000002431"/>
    </source>
</evidence>
<organism evidence="1 2">
    <name type="scientific">Deinococcus geothermalis (strain DSM 11300 / CIP 105573 / AG-3a)</name>
    <dbReference type="NCBI Taxonomy" id="319795"/>
    <lineage>
        <taxon>Bacteria</taxon>
        <taxon>Thermotogati</taxon>
        <taxon>Deinococcota</taxon>
        <taxon>Deinococci</taxon>
        <taxon>Deinococcales</taxon>
        <taxon>Deinococcaceae</taxon>
        <taxon>Deinococcus</taxon>
    </lineage>
</organism>
<dbReference type="EMBL" id="CP000856">
    <property type="protein sequence ID" value="ABW34950.1"/>
    <property type="molecule type" value="Genomic_DNA"/>
</dbReference>
<dbReference type="KEGG" id="dge:Dgeo_2907"/>
<dbReference type="AlphaFoldDB" id="A8ZR41"/>
<accession>A8ZR41</accession>
<proteinExistence type="predicted"/>
<name>A8ZR41_DEIGD</name>
<evidence type="ECO:0000313" key="1">
    <source>
        <dbReference type="EMBL" id="ABW34950.1"/>
    </source>
</evidence>
<keyword evidence="2" id="KW-1185">Reference proteome</keyword>
<dbReference type="HOGENOM" id="CLU_1640980_0_0_0"/>
<dbReference type="Proteomes" id="UP000002431">
    <property type="component" value="Plasmid pDGEO02"/>
</dbReference>
<geneLocation type="plasmid" evidence="1 2">
    <name>pDGEO02</name>
</geneLocation>
<protein>
    <submittedName>
        <fullName evidence="1">Uncharacterized protein</fullName>
    </submittedName>
</protein>